<dbReference type="PANTHER" id="PTHR30386">
    <property type="entry name" value="MEMBRANE FUSION SUBUNIT OF EMRAB-TOLC MULTIDRUG EFFLUX PUMP"/>
    <property type="match status" value="1"/>
</dbReference>
<keyword evidence="2" id="KW-1133">Transmembrane helix</keyword>
<comment type="subcellular location">
    <subcellularLocation>
        <location evidence="1">Cell envelope</location>
    </subcellularLocation>
</comment>
<evidence type="ECO:0000256" key="1">
    <source>
        <dbReference type="ARBA" id="ARBA00004196"/>
    </source>
</evidence>
<proteinExistence type="predicted"/>
<dbReference type="OrthoDB" id="5940762at2"/>
<sequence length="434" mass="46498">MRVSKLPSFVFFRGQRRTGSSRARRVWRGGCRGGQSGAFVPKLAGYVLLAFVLWLMVSTLVQPLLSSQATRAVLQAPVGLITSPINGVVTQMVVHSRDMVEPGTVVATVRNPTVNQEILTTLRSQHLALQSQLAQLGNQFKADNQEMRSVGQEANVHRQASVAQAWEAWQVARRQRDAAHSMVEEQENKVKTNQALLAEGAISEQVMNASVAQLNTARATAAVAEQAFAGQAQTVASAGQGAFVGTSGNSLFQTLASRREALRNSVGRAQQDGAAILQQLKQVIQLEDEERRRVEKLSSYEIKATQAGQVHSVLAPEGAYVTAGASLVRVTDCSRLGVVAVFPARVAKRLGIGSMLDVKIGENSKSMPARVEQLLPVASEELQSTYSVPFPYAEQGSLYAVARIESKEAPAAPADGGSNMCAPGKVVTATLQRS</sequence>
<evidence type="ECO:0000313" key="4">
    <source>
        <dbReference type="Proteomes" id="UP000425817"/>
    </source>
</evidence>
<dbReference type="GO" id="GO:0030313">
    <property type="term" value="C:cell envelope"/>
    <property type="evidence" value="ECO:0007669"/>
    <property type="project" value="UniProtKB-SubCell"/>
</dbReference>
<protein>
    <submittedName>
        <fullName evidence="3">HlyD family efflux transporter periplasmic adaptor subunit</fullName>
    </submittedName>
</protein>
<dbReference type="InterPro" id="IPR050739">
    <property type="entry name" value="MFP"/>
</dbReference>
<organism evidence="3 4">
    <name type="scientific">Variovorax paradoxus</name>
    <dbReference type="NCBI Taxonomy" id="34073"/>
    <lineage>
        <taxon>Bacteria</taxon>
        <taxon>Pseudomonadati</taxon>
        <taxon>Pseudomonadota</taxon>
        <taxon>Betaproteobacteria</taxon>
        <taxon>Burkholderiales</taxon>
        <taxon>Comamonadaceae</taxon>
        <taxon>Variovorax</taxon>
    </lineage>
</organism>
<keyword evidence="2" id="KW-0812">Transmembrane</keyword>
<feature type="transmembrane region" description="Helical" evidence="2">
    <location>
        <begin position="43"/>
        <end position="61"/>
    </location>
</feature>
<evidence type="ECO:0000256" key="2">
    <source>
        <dbReference type="SAM" id="Phobius"/>
    </source>
</evidence>
<gene>
    <name evidence="3" type="ORF">GOQ09_21685</name>
</gene>
<accession>A0A6I6HN55</accession>
<dbReference type="Proteomes" id="UP000425817">
    <property type="component" value="Chromosome"/>
</dbReference>
<dbReference type="EMBL" id="CP046622">
    <property type="protein sequence ID" value="QGW84024.1"/>
    <property type="molecule type" value="Genomic_DNA"/>
</dbReference>
<reference evidence="3 4" key="1">
    <citation type="submission" date="2019-12" db="EMBL/GenBank/DDBJ databases">
        <title>Hybrid Genome Assemblies of two High G+C Isolates from Undergraduate Microbiology Courses.</title>
        <authorList>
            <person name="Ne Ville C.J."/>
            <person name="Enright D."/>
            <person name="Hernandez I."/>
            <person name="Dodsworth J."/>
            <person name="Orwin P.M."/>
        </authorList>
    </citation>
    <scope>NUCLEOTIDE SEQUENCE [LARGE SCALE GENOMIC DNA]</scope>
    <source>
        <strain evidence="3 4">CSUSB</strain>
    </source>
</reference>
<keyword evidence="2" id="KW-0472">Membrane</keyword>
<dbReference type="AlphaFoldDB" id="A0A6I6HN55"/>
<evidence type="ECO:0000313" key="3">
    <source>
        <dbReference type="EMBL" id="QGW84024.1"/>
    </source>
</evidence>
<dbReference type="RefSeq" id="WP_157615598.1">
    <property type="nucleotide sequence ID" value="NZ_CP046622.1"/>
</dbReference>
<name>A0A6I6HN55_VARPD</name>
<dbReference type="PANTHER" id="PTHR30386:SF19">
    <property type="entry name" value="MULTIDRUG EXPORT PROTEIN EMRA-RELATED"/>
    <property type="match status" value="1"/>
</dbReference>